<name>A0A645EE42_9ZZZZ</name>
<dbReference type="AlphaFoldDB" id="A0A645EE42"/>
<dbReference type="EMBL" id="VSSQ01045776">
    <property type="protein sequence ID" value="MPM99685.1"/>
    <property type="molecule type" value="Genomic_DNA"/>
</dbReference>
<comment type="caution">
    <text evidence="1">The sequence shown here is derived from an EMBL/GenBank/DDBJ whole genome shotgun (WGS) entry which is preliminary data.</text>
</comment>
<evidence type="ECO:0000313" key="1">
    <source>
        <dbReference type="EMBL" id="MPM99685.1"/>
    </source>
</evidence>
<sequence length="149" mass="17044">MSSPATAPTKFWPSVFRLSSTRKKPFFFPILLTASIRSMPTISASNGGRLRWTITLIFQRRSFSAAKAALFSRIQTRPPEKRWIQGKSGGFWTLTPTSWYWWTRLTWTSAAARSFHSFLAIPTLWWYGPFQNPERSPGCGRATPWGVPI</sequence>
<gene>
    <name evidence="1" type="ORF">SDC9_146879</name>
</gene>
<organism evidence="1">
    <name type="scientific">bioreactor metagenome</name>
    <dbReference type="NCBI Taxonomy" id="1076179"/>
    <lineage>
        <taxon>unclassified sequences</taxon>
        <taxon>metagenomes</taxon>
        <taxon>ecological metagenomes</taxon>
    </lineage>
</organism>
<proteinExistence type="predicted"/>
<accession>A0A645EE42</accession>
<protein>
    <submittedName>
        <fullName evidence="1">Uncharacterized protein</fullName>
    </submittedName>
</protein>
<reference evidence="1" key="1">
    <citation type="submission" date="2019-08" db="EMBL/GenBank/DDBJ databases">
        <authorList>
            <person name="Kucharzyk K."/>
            <person name="Murdoch R.W."/>
            <person name="Higgins S."/>
            <person name="Loffler F."/>
        </authorList>
    </citation>
    <scope>NUCLEOTIDE SEQUENCE</scope>
</reference>